<evidence type="ECO:0000313" key="1">
    <source>
        <dbReference type="EMBL" id="GLB47399.1"/>
    </source>
</evidence>
<name>A0A9W6B4C5_9LACO</name>
<accession>A0A9W6B4C5</accession>
<gene>
    <name evidence="1" type="ORF">WR164_13780</name>
</gene>
<sequence>MDNIDYDLIKSYFRIDNKIKAVHSHKVRYVWRFWQQSFINSPLNYDSNGNKISIKPFQLQVNDLVDYESFVHDTTDLLRFKKHYFNRYLINLNEHDLNYLKKMYLFKTNKPEHNHELDQQTMNELNQIEEATEWRFKLPVNKAVDITDNPFSNLDKMLGAL</sequence>
<reference evidence="1" key="2">
    <citation type="journal article" date="2023" name="PLoS ONE">
        <title>Philodulcilactobacillus myokoensis gen. nov., sp. nov., a fructophilic, acidophilic, and agar-phobic lactic acid bacterium isolated from fermented vegetable extracts.</title>
        <authorList>
            <person name="Kouya T."/>
            <person name="Ishiyama Y."/>
            <person name="Ohashi S."/>
            <person name="Kumakubo R."/>
            <person name="Yamazaki T."/>
            <person name="Otaki T."/>
        </authorList>
    </citation>
    <scope>NUCLEOTIDE SEQUENCE</scope>
    <source>
        <strain evidence="1">WR16-4</strain>
    </source>
</reference>
<comment type="caution">
    <text evidence="1">The sequence shown here is derived from an EMBL/GenBank/DDBJ whole genome shotgun (WGS) entry which is preliminary data.</text>
</comment>
<dbReference type="Proteomes" id="UP001144204">
    <property type="component" value="Unassembled WGS sequence"/>
</dbReference>
<dbReference type="RefSeq" id="WP_286136937.1">
    <property type="nucleotide sequence ID" value="NZ_BRPL01000003.1"/>
</dbReference>
<evidence type="ECO:0000313" key="2">
    <source>
        <dbReference type="Proteomes" id="UP001144204"/>
    </source>
</evidence>
<keyword evidence="2" id="KW-1185">Reference proteome</keyword>
<dbReference type="AlphaFoldDB" id="A0A9W6B4C5"/>
<protein>
    <submittedName>
        <fullName evidence="1">Uncharacterized protein</fullName>
    </submittedName>
</protein>
<proteinExistence type="predicted"/>
<dbReference type="EMBL" id="BRPL01000003">
    <property type="protein sequence ID" value="GLB47399.1"/>
    <property type="molecule type" value="Genomic_DNA"/>
</dbReference>
<organism evidence="1 2">
    <name type="scientific">Philodulcilactobacillus myokoensis</name>
    <dbReference type="NCBI Taxonomy" id="2929573"/>
    <lineage>
        <taxon>Bacteria</taxon>
        <taxon>Bacillati</taxon>
        <taxon>Bacillota</taxon>
        <taxon>Bacilli</taxon>
        <taxon>Lactobacillales</taxon>
        <taxon>Lactobacillaceae</taxon>
        <taxon>Philodulcilactobacillus</taxon>
    </lineage>
</organism>
<reference evidence="1" key="1">
    <citation type="submission" date="2022-07" db="EMBL/GenBank/DDBJ databases">
        <authorList>
            <person name="Kouya T."/>
            <person name="Ishiyama Y."/>
        </authorList>
    </citation>
    <scope>NUCLEOTIDE SEQUENCE</scope>
    <source>
        <strain evidence="1">WR16-4</strain>
    </source>
</reference>